<keyword evidence="6" id="KW-1133">Transmembrane helix</keyword>
<evidence type="ECO:0000313" key="8">
    <source>
        <dbReference type="Proteomes" id="UP000677054"/>
    </source>
</evidence>
<name>A0A7R8ZZE7_9CRUS</name>
<keyword evidence="6" id="KW-0472">Membrane</keyword>
<feature type="transmembrane region" description="Helical" evidence="6">
    <location>
        <begin position="6"/>
        <end position="24"/>
    </location>
</feature>
<evidence type="ECO:0000256" key="6">
    <source>
        <dbReference type="SAM" id="Phobius"/>
    </source>
</evidence>
<dbReference type="PANTHER" id="PTHR12649">
    <property type="entry name" value="PEPTIDYL-TRNA HYDROLASE 2"/>
    <property type="match status" value="1"/>
</dbReference>
<dbReference type="NCBIfam" id="NF003314">
    <property type="entry name" value="PRK04322.1"/>
    <property type="match status" value="1"/>
</dbReference>
<protein>
    <recommendedName>
        <fullName evidence="1">peptidyl-tRNA hydrolase</fullName>
        <ecNumber evidence="1">3.1.1.29</ecNumber>
    </recommendedName>
</protein>
<dbReference type="EMBL" id="LR899726">
    <property type="protein sequence ID" value="CAD7242042.1"/>
    <property type="molecule type" value="Genomic_DNA"/>
</dbReference>
<dbReference type="EMBL" id="CAJPEV010000209">
    <property type="protein sequence ID" value="CAG0882396.1"/>
    <property type="molecule type" value="Genomic_DNA"/>
</dbReference>
<dbReference type="CDD" id="cd02430">
    <property type="entry name" value="PTH2"/>
    <property type="match status" value="1"/>
</dbReference>
<dbReference type="GO" id="GO:0005829">
    <property type="term" value="C:cytosol"/>
    <property type="evidence" value="ECO:0007669"/>
    <property type="project" value="TreeGrafter"/>
</dbReference>
<dbReference type="EC" id="3.1.1.29" evidence="1"/>
<evidence type="ECO:0000256" key="2">
    <source>
        <dbReference type="ARBA" id="ARBA00022801"/>
    </source>
</evidence>
<keyword evidence="2" id="KW-0378">Hydrolase</keyword>
<feature type="compositionally biased region" description="Basic and acidic residues" evidence="5">
    <location>
        <begin position="40"/>
        <end position="57"/>
    </location>
</feature>
<dbReference type="SUPFAM" id="SSF102462">
    <property type="entry name" value="Peptidyl-tRNA hydrolase II"/>
    <property type="match status" value="1"/>
</dbReference>
<dbReference type="FunFam" id="3.40.1490.10:FF:000001">
    <property type="entry name" value="Peptidyl-tRNA hydrolase 2"/>
    <property type="match status" value="1"/>
</dbReference>
<evidence type="ECO:0000313" key="7">
    <source>
        <dbReference type="EMBL" id="CAD7242042.1"/>
    </source>
</evidence>
<feature type="region of interest" description="Disordered" evidence="5">
    <location>
        <begin position="37"/>
        <end position="61"/>
    </location>
</feature>
<dbReference type="AlphaFoldDB" id="A0A7R8ZZE7"/>
<sequence>MSASLSLSSVLWIGCGFCLGLVASRMRFMGRTLSRLPSVPREKSRQGQDVSKKKELSDSEDETFESNGEYKLILVVRTDLKMGKGKVAAQCAHASVLAFRQAMTRNPEMLKMWELCGQPKVVVKVDDESILNELAVHARSLGLIVSIIRDAGRTQIAPNSKTVLGVGPGPVDLVDKVTGHLKLF</sequence>
<evidence type="ECO:0000256" key="1">
    <source>
        <dbReference type="ARBA" id="ARBA00013260"/>
    </source>
</evidence>
<dbReference type="Proteomes" id="UP000677054">
    <property type="component" value="Unassembled WGS sequence"/>
</dbReference>
<dbReference type="Pfam" id="PF01981">
    <property type="entry name" value="PTH2"/>
    <property type="match status" value="1"/>
</dbReference>
<proteinExistence type="inferred from homology"/>
<organism evidence="7">
    <name type="scientific">Darwinula stevensoni</name>
    <dbReference type="NCBI Taxonomy" id="69355"/>
    <lineage>
        <taxon>Eukaryota</taxon>
        <taxon>Metazoa</taxon>
        <taxon>Ecdysozoa</taxon>
        <taxon>Arthropoda</taxon>
        <taxon>Crustacea</taxon>
        <taxon>Oligostraca</taxon>
        <taxon>Ostracoda</taxon>
        <taxon>Podocopa</taxon>
        <taxon>Podocopida</taxon>
        <taxon>Darwinulocopina</taxon>
        <taxon>Darwinuloidea</taxon>
        <taxon>Darwinulidae</taxon>
        <taxon>Darwinula</taxon>
    </lineage>
</organism>
<comment type="similarity">
    <text evidence="3">Belongs to the PTH2 family.</text>
</comment>
<accession>A0A7R8ZZE7</accession>
<dbReference type="OrthoDB" id="1733656at2759"/>
<dbReference type="InterPro" id="IPR023476">
    <property type="entry name" value="Pep_tRNA_hydro_II_dom_sf"/>
</dbReference>
<dbReference type="PANTHER" id="PTHR12649:SF11">
    <property type="entry name" value="PEPTIDYL-TRNA HYDROLASE 2, MITOCHONDRIAL"/>
    <property type="match status" value="1"/>
</dbReference>
<dbReference type="InterPro" id="IPR002833">
    <property type="entry name" value="PTH2"/>
</dbReference>
<gene>
    <name evidence="7" type="ORF">DSTB1V02_LOCUS2017</name>
</gene>
<reference evidence="7" key="1">
    <citation type="submission" date="2020-11" db="EMBL/GenBank/DDBJ databases">
        <authorList>
            <person name="Tran Van P."/>
        </authorList>
    </citation>
    <scope>NUCLEOTIDE SEQUENCE</scope>
</reference>
<keyword evidence="6" id="KW-0812">Transmembrane</keyword>
<dbReference type="NCBIfam" id="TIGR00283">
    <property type="entry name" value="arch_pth2"/>
    <property type="match status" value="1"/>
</dbReference>
<dbReference type="Gene3D" id="3.40.1490.10">
    <property type="entry name" value="Bit1"/>
    <property type="match status" value="1"/>
</dbReference>
<keyword evidence="8" id="KW-1185">Reference proteome</keyword>
<evidence type="ECO:0000256" key="3">
    <source>
        <dbReference type="ARBA" id="ARBA00038050"/>
    </source>
</evidence>
<evidence type="ECO:0000256" key="4">
    <source>
        <dbReference type="ARBA" id="ARBA00048707"/>
    </source>
</evidence>
<comment type="catalytic activity">
    <reaction evidence="4">
        <text>an N-acyl-L-alpha-aminoacyl-tRNA + H2O = an N-acyl-L-amino acid + a tRNA + H(+)</text>
        <dbReference type="Rhea" id="RHEA:54448"/>
        <dbReference type="Rhea" id="RHEA-COMP:10123"/>
        <dbReference type="Rhea" id="RHEA-COMP:13883"/>
        <dbReference type="ChEBI" id="CHEBI:15377"/>
        <dbReference type="ChEBI" id="CHEBI:15378"/>
        <dbReference type="ChEBI" id="CHEBI:59874"/>
        <dbReference type="ChEBI" id="CHEBI:78442"/>
        <dbReference type="ChEBI" id="CHEBI:138191"/>
        <dbReference type="EC" id="3.1.1.29"/>
    </reaction>
</comment>
<evidence type="ECO:0000256" key="5">
    <source>
        <dbReference type="SAM" id="MobiDB-lite"/>
    </source>
</evidence>
<dbReference type="GO" id="GO:0004045">
    <property type="term" value="F:peptidyl-tRNA hydrolase activity"/>
    <property type="evidence" value="ECO:0007669"/>
    <property type="project" value="UniProtKB-EC"/>
</dbReference>